<evidence type="ECO:0000313" key="1">
    <source>
        <dbReference type="EMBL" id="MCC5465049.1"/>
    </source>
</evidence>
<dbReference type="Proteomes" id="UP001165492">
    <property type="component" value="Unassembled WGS sequence"/>
</dbReference>
<gene>
    <name evidence="1" type="ORF">LMF89_06700</name>
</gene>
<reference evidence="1" key="1">
    <citation type="submission" date="2021-11" db="EMBL/GenBank/DDBJ databases">
        <title>Description of a new species Pelosinus isolated from the bottom sediments of Lake Baikal.</title>
        <authorList>
            <person name="Zakharyuk A."/>
        </authorList>
    </citation>
    <scope>NUCLEOTIDE SEQUENCE</scope>
    <source>
        <strain evidence="1">Bkl1</strain>
    </source>
</reference>
<dbReference type="RefSeq" id="WP_229534432.1">
    <property type="nucleotide sequence ID" value="NZ_JAJHJB010000006.1"/>
</dbReference>
<dbReference type="EMBL" id="JAJHJB010000006">
    <property type="protein sequence ID" value="MCC5465049.1"/>
    <property type="molecule type" value="Genomic_DNA"/>
</dbReference>
<accession>A0ABS8HPH1</accession>
<name>A0ABS8HPH1_9FIRM</name>
<comment type="caution">
    <text evidence="1">The sequence shown here is derived from an EMBL/GenBank/DDBJ whole genome shotgun (WGS) entry which is preliminary data.</text>
</comment>
<organism evidence="1 2">
    <name type="scientific">Pelosinus baikalensis</name>
    <dbReference type="NCBI Taxonomy" id="2892015"/>
    <lineage>
        <taxon>Bacteria</taxon>
        <taxon>Bacillati</taxon>
        <taxon>Bacillota</taxon>
        <taxon>Negativicutes</taxon>
        <taxon>Selenomonadales</taxon>
        <taxon>Sporomusaceae</taxon>
        <taxon>Pelosinus</taxon>
    </lineage>
</organism>
<evidence type="ECO:0000313" key="2">
    <source>
        <dbReference type="Proteomes" id="UP001165492"/>
    </source>
</evidence>
<proteinExistence type="predicted"/>
<sequence>MRFIVLTIIFSVLFVTQTLAISSINLDVIKEAQDYGKLRNKDSLQEFLLPWISYEEKAEKLNGTTERSYLYTSYLLIATDAREKSLNGHDIAILDSEEVLENYSGLLSFSTVLFGEKEDFAKDASVIVKQDNNVIKAYQMIIPAEGEKVHLDKGQTIFNAQCYFYFFEKDIVPDLPIILSVRTTDQKDHNFYFDLEKIK</sequence>
<protein>
    <submittedName>
        <fullName evidence="1">Uncharacterized protein</fullName>
    </submittedName>
</protein>
<keyword evidence="2" id="KW-1185">Reference proteome</keyword>